<dbReference type="RefSeq" id="WP_121168409.1">
    <property type="nucleotide sequence ID" value="NZ_RAPE01000004.1"/>
</dbReference>
<evidence type="ECO:0000256" key="5">
    <source>
        <dbReference type="ARBA" id="ARBA00022970"/>
    </source>
</evidence>
<evidence type="ECO:0000256" key="6">
    <source>
        <dbReference type="ARBA" id="ARBA00022989"/>
    </source>
</evidence>
<dbReference type="PANTHER" id="PTHR11795:SF445">
    <property type="entry name" value="AMINO ACID ABC TRANSPORTER PERMEASE PROTEIN"/>
    <property type="match status" value="1"/>
</dbReference>
<keyword evidence="3" id="KW-1003">Cell membrane</keyword>
<dbReference type="OrthoDB" id="9810089at2"/>
<evidence type="ECO:0000313" key="11">
    <source>
        <dbReference type="Proteomes" id="UP000281128"/>
    </source>
</evidence>
<dbReference type="GO" id="GO:0006865">
    <property type="term" value="P:amino acid transport"/>
    <property type="evidence" value="ECO:0007669"/>
    <property type="project" value="UniProtKB-KW"/>
</dbReference>
<feature type="transmembrane region" description="Helical" evidence="9">
    <location>
        <begin position="198"/>
        <end position="221"/>
    </location>
</feature>
<comment type="similarity">
    <text evidence="8">Belongs to the binding-protein-dependent transport system permease family. LivHM subfamily.</text>
</comment>
<protein>
    <submittedName>
        <fullName evidence="10">Branched-chain amino acid ABC transporter permease</fullName>
    </submittedName>
</protein>
<gene>
    <name evidence="10" type="ORF">D6850_15000</name>
</gene>
<evidence type="ECO:0000256" key="3">
    <source>
        <dbReference type="ARBA" id="ARBA00022475"/>
    </source>
</evidence>
<sequence length="293" mass="31032">MNELLLQGLVNGIILGTIYALIGLSLNVIFGVLRVVNFAHGEFIILGAYGAYFAQKLLGLSPFLAMPLIFLAFAAMGYGLYFVLIKRLAKSDDPEHASLLVMFGVAIALGALMLIFFEADSRSLSYTLDPPFFMFGSVIVPTAKLVALGIIVVITAVLAFFLYRTLPGKALRAIIMNRDAVQIVGVNLERMSALTFGLGLGLAGITGVLVALIFPAFSPFIGQDYTLIGFIVIVLGGLGHPVGAVVGGIIFGLTEQTALVYTSGTTATLLGFLLLIGVILVRPTGLFGREALK</sequence>
<comment type="subcellular location">
    <subcellularLocation>
        <location evidence="1">Cell membrane</location>
        <topology evidence="1">Multi-pass membrane protein</topology>
    </subcellularLocation>
</comment>
<dbReference type="AlphaFoldDB" id="A0A3A8AT33"/>
<dbReference type="EMBL" id="RAPE01000004">
    <property type="protein sequence ID" value="RKF13588.1"/>
    <property type="molecule type" value="Genomic_DNA"/>
</dbReference>
<dbReference type="CDD" id="cd06582">
    <property type="entry name" value="TM_PBP1_LivH_like"/>
    <property type="match status" value="1"/>
</dbReference>
<organism evidence="10 11">
    <name type="scientific">Roseovarius spongiae</name>
    <dbReference type="NCBI Taxonomy" id="2320272"/>
    <lineage>
        <taxon>Bacteria</taxon>
        <taxon>Pseudomonadati</taxon>
        <taxon>Pseudomonadota</taxon>
        <taxon>Alphaproteobacteria</taxon>
        <taxon>Rhodobacterales</taxon>
        <taxon>Roseobacteraceae</taxon>
        <taxon>Roseovarius</taxon>
    </lineage>
</organism>
<evidence type="ECO:0000256" key="4">
    <source>
        <dbReference type="ARBA" id="ARBA00022692"/>
    </source>
</evidence>
<evidence type="ECO:0000313" key="10">
    <source>
        <dbReference type="EMBL" id="RKF13588.1"/>
    </source>
</evidence>
<keyword evidence="5" id="KW-0029">Amino-acid transport</keyword>
<keyword evidence="7 9" id="KW-0472">Membrane</keyword>
<dbReference type="Pfam" id="PF02653">
    <property type="entry name" value="BPD_transp_2"/>
    <property type="match status" value="1"/>
</dbReference>
<comment type="caution">
    <text evidence="10">The sequence shown here is derived from an EMBL/GenBank/DDBJ whole genome shotgun (WGS) entry which is preliminary data.</text>
</comment>
<dbReference type="Proteomes" id="UP000281128">
    <property type="component" value="Unassembled WGS sequence"/>
</dbReference>
<keyword evidence="11" id="KW-1185">Reference proteome</keyword>
<name>A0A3A8AT33_9RHOB</name>
<keyword evidence="6 9" id="KW-1133">Transmembrane helix</keyword>
<reference evidence="10 11" key="1">
    <citation type="submission" date="2018-09" db="EMBL/GenBank/DDBJ databases">
        <title>Roseovarius spongiae sp. nov., isolated from a marine sponge.</title>
        <authorList>
            <person name="Zhuang L."/>
            <person name="Luo L."/>
        </authorList>
    </citation>
    <scope>NUCLEOTIDE SEQUENCE [LARGE SCALE GENOMIC DNA]</scope>
    <source>
        <strain evidence="10 11">HN-E21</strain>
    </source>
</reference>
<feature type="transmembrane region" description="Helical" evidence="9">
    <location>
        <begin position="258"/>
        <end position="281"/>
    </location>
</feature>
<keyword evidence="4 9" id="KW-0812">Transmembrane</keyword>
<feature type="transmembrane region" description="Helical" evidence="9">
    <location>
        <begin position="132"/>
        <end position="163"/>
    </location>
</feature>
<dbReference type="PANTHER" id="PTHR11795">
    <property type="entry name" value="BRANCHED-CHAIN AMINO ACID TRANSPORT SYSTEM PERMEASE PROTEIN LIVH"/>
    <property type="match status" value="1"/>
</dbReference>
<evidence type="ECO:0000256" key="2">
    <source>
        <dbReference type="ARBA" id="ARBA00022448"/>
    </source>
</evidence>
<evidence type="ECO:0000256" key="7">
    <source>
        <dbReference type="ARBA" id="ARBA00023136"/>
    </source>
</evidence>
<keyword evidence="2" id="KW-0813">Transport</keyword>
<feature type="transmembrane region" description="Helical" evidence="9">
    <location>
        <begin position="227"/>
        <end position="251"/>
    </location>
</feature>
<dbReference type="GO" id="GO:0022857">
    <property type="term" value="F:transmembrane transporter activity"/>
    <property type="evidence" value="ECO:0007669"/>
    <property type="project" value="InterPro"/>
</dbReference>
<feature type="transmembrane region" description="Helical" evidence="9">
    <location>
        <begin position="97"/>
        <end position="117"/>
    </location>
</feature>
<feature type="transmembrane region" description="Helical" evidence="9">
    <location>
        <begin position="40"/>
        <end position="58"/>
    </location>
</feature>
<dbReference type="InterPro" id="IPR052157">
    <property type="entry name" value="BCAA_transport_permease"/>
</dbReference>
<dbReference type="InterPro" id="IPR001851">
    <property type="entry name" value="ABC_transp_permease"/>
</dbReference>
<accession>A0A3A8AT33</accession>
<feature type="transmembrane region" description="Helical" evidence="9">
    <location>
        <begin position="12"/>
        <end position="33"/>
    </location>
</feature>
<evidence type="ECO:0000256" key="8">
    <source>
        <dbReference type="ARBA" id="ARBA00037998"/>
    </source>
</evidence>
<proteinExistence type="inferred from homology"/>
<dbReference type="GO" id="GO:0005886">
    <property type="term" value="C:plasma membrane"/>
    <property type="evidence" value="ECO:0007669"/>
    <property type="project" value="UniProtKB-SubCell"/>
</dbReference>
<evidence type="ECO:0000256" key="9">
    <source>
        <dbReference type="SAM" id="Phobius"/>
    </source>
</evidence>
<feature type="transmembrane region" description="Helical" evidence="9">
    <location>
        <begin position="64"/>
        <end position="85"/>
    </location>
</feature>
<evidence type="ECO:0000256" key="1">
    <source>
        <dbReference type="ARBA" id="ARBA00004651"/>
    </source>
</evidence>